<reference evidence="1 2" key="1">
    <citation type="submission" date="2016-04" db="EMBL/GenBank/DDBJ databases">
        <title>Draft genome sequence of freshwater magnetotactic bacteria Magnetospirillum marisnigri SP-1 and Magnetospirillum moscoviense BB-1.</title>
        <authorList>
            <person name="Koziaeva V."/>
            <person name="Dziuba M.V."/>
            <person name="Ivanov T.M."/>
            <person name="Kuznetsov B."/>
            <person name="Grouzdev D.S."/>
        </authorList>
    </citation>
    <scope>NUCLEOTIDE SEQUENCE [LARGE SCALE GENOMIC DNA]</scope>
    <source>
        <strain evidence="1 2">BB-1</strain>
    </source>
</reference>
<dbReference type="EMBL" id="LWQU01000062">
    <property type="protein sequence ID" value="OAN59577.1"/>
    <property type="molecule type" value="Genomic_DNA"/>
</dbReference>
<protein>
    <submittedName>
        <fullName evidence="1">Uncharacterized protein</fullName>
    </submittedName>
</protein>
<sequence length="111" mass="12078">MQSSALRADHSYSVTKGGTMDKPIIIGIDVSKEWLDAALAGEGRVERLDNTAKAIGAWLLRARPTLVAFEATGGYERTLRDTLIANGVAFVRVHPNDVLAFSQGPWHQSED</sequence>
<organism evidence="1 2">
    <name type="scientific">Magnetospirillum moscoviense</name>
    <dbReference type="NCBI Taxonomy" id="1437059"/>
    <lineage>
        <taxon>Bacteria</taxon>
        <taxon>Pseudomonadati</taxon>
        <taxon>Pseudomonadota</taxon>
        <taxon>Alphaproteobacteria</taxon>
        <taxon>Rhodospirillales</taxon>
        <taxon>Rhodospirillaceae</taxon>
        <taxon>Magnetospirillum</taxon>
    </lineage>
</organism>
<evidence type="ECO:0000313" key="1">
    <source>
        <dbReference type="EMBL" id="OAN59577.1"/>
    </source>
</evidence>
<dbReference type="AlphaFoldDB" id="A0A178N0D2"/>
<keyword evidence="2" id="KW-1185">Reference proteome</keyword>
<name>A0A178N0D2_9PROT</name>
<comment type="caution">
    <text evidence="1">The sequence shown here is derived from an EMBL/GenBank/DDBJ whole genome shotgun (WGS) entry which is preliminary data.</text>
</comment>
<gene>
    <name evidence="1" type="ORF">A6A05_19415</name>
</gene>
<evidence type="ECO:0000313" key="2">
    <source>
        <dbReference type="Proteomes" id="UP000078543"/>
    </source>
</evidence>
<dbReference type="Proteomes" id="UP000078543">
    <property type="component" value="Unassembled WGS sequence"/>
</dbReference>
<proteinExistence type="predicted"/>
<accession>A0A178N0D2</accession>